<dbReference type="InterPro" id="IPR001806">
    <property type="entry name" value="Small_GTPase"/>
</dbReference>
<dbReference type="PROSITE" id="PS51421">
    <property type="entry name" value="RAS"/>
    <property type="match status" value="1"/>
</dbReference>
<dbReference type="FunFam" id="3.40.50.300:FF:001447">
    <property type="entry name" value="Ras-related protein Rab-1B"/>
    <property type="match status" value="1"/>
</dbReference>
<name>A0A391NV63_9EUKA</name>
<evidence type="ECO:0000259" key="3">
    <source>
        <dbReference type="SMART" id="SM00233"/>
    </source>
</evidence>
<dbReference type="SMART" id="SM00175">
    <property type="entry name" value="RAB"/>
    <property type="match status" value="1"/>
</dbReference>
<dbReference type="SMART" id="SM00174">
    <property type="entry name" value="RHO"/>
    <property type="match status" value="1"/>
</dbReference>
<dbReference type="InterPro" id="IPR001849">
    <property type="entry name" value="PH_domain"/>
</dbReference>
<dbReference type="OrthoDB" id="9989112at2759"/>
<evidence type="ECO:0000313" key="4">
    <source>
        <dbReference type="EMBL" id="GCA62393.1"/>
    </source>
</evidence>
<dbReference type="AlphaFoldDB" id="A0A391NV63"/>
<dbReference type="Proteomes" id="UP000265618">
    <property type="component" value="Unassembled WGS sequence"/>
</dbReference>
<dbReference type="SMART" id="SM00233">
    <property type="entry name" value="PH"/>
    <property type="match status" value="1"/>
</dbReference>
<dbReference type="InterPro" id="IPR027417">
    <property type="entry name" value="P-loop_NTPase"/>
</dbReference>
<evidence type="ECO:0000313" key="5">
    <source>
        <dbReference type="Proteomes" id="UP000265618"/>
    </source>
</evidence>
<feature type="domain" description="PH" evidence="3">
    <location>
        <begin position="451"/>
        <end position="550"/>
    </location>
</feature>
<keyword evidence="5" id="KW-1185">Reference proteome</keyword>
<dbReference type="SUPFAM" id="SSF50729">
    <property type="entry name" value="PH domain-like"/>
    <property type="match status" value="1"/>
</dbReference>
<dbReference type="PRINTS" id="PR00449">
    <property type="entry name" value="RASTRNSFRMNG"/>
</dbReference>
<keyword evidence="2" id="KW-0342">GTP-binding</keyword>
<evidence type="ECO:0000256" key="1">
    <source>
        <dbReference type="ARBA" id="ARBA00022741"/>
    </source>
</evidence>
<dbReference type="Gene3D" id="2.30.29.30">
    <property type="entry name" value="Pleckstrin-homology domain (PH domain)/Phosphotyrosine-binding domain (PTB)"/>
    <property type="match status" value="1"/>
</dbReference>
<evidence type="ECO:0000256" key="2">
    <source>
        <dbReference type="ARBA" id="ARBA00023134"/>
    </source>
</evidence>
<sequence>MRDLKQIICATHTVSDMNISDICTGQGPDPMCGLLVQQNRALRHTLETLTQHLSPNVRPTLAAYLNWVHQTHAFLCQYGEMPLPTRIMTCKDAIAAFVDLQRTLRSISGSLPDSYRVPPLYVEDGGWGVVGVALHTLMSSLEGMESGDHTACEIVLNNAASECAAKMASLAAPETAAERAARIMESHARMQRSLQEMAVSLEDTTQWGKDLRTRSGMRFDMRLQVCLVGDVCGKSSVMHRYVKDTPWTSSCAHRGATIGVDYDSKCEQYGTAGCIVSFAIVDTASLPRYYSLTDSYLSNSDIIIVMYDITNRGSFDNVAEHLERVATLAPDSFVAIVGNKTDLSDHRRVSYMQGCALAVHHSAYFAEVSAKKGVGVHNLFRMVGAAAARRKIDREKAESERAIAKQLVGARQAVMTRASTGGVDLSLLTFTPFDPNAPYFNAEHPLPPYPGYHSGWLVTERGFLRGWKRQWVTISNGDPQMRWYASEEAARSKGSLRLSEITHIAISDASPASRDMPCLMVVTPSRVWYMLVEGDPYIWAQALHAHKIMPAGQ</sequence>
<gene>
    <name evidence="4" type="ORF">KIPB_003229</name>
</gene>
<proteinExistence type="predicted"/>
<dbReference type="InterPro" id="IPR011993">
    <property type="entry name" value="PH-like_dom_sf"/>
</dbReference>
<organism evidence="4 5">
    <name type="scientific">Kipferlia bialata</name>
    <dbReference type="NCBI Taxonomy" id="797122"/>
    <lineage>
        <taxon>Eukaryota</taxon>
        <taxon>Metamonada</taxon>
        <taxon>Carpediemonas-like organisms</taxon>
        <taxon>Kipferlia</taxon>
    </lineage>
</organism>
<dbReference type="PROSITE" id="PS51419">
    <property type="entry name" value="RAB"/>
    <property type="match status" value="1"/>
</dbReference>
<dbReference type="Gene3D" id="3.40.50.300">
    <property type="entry name" value="P-loop containing nucleotide triphosphate hydrolases"/>
    <property type="match status" value="1"/>
</dbReference>
<comment type="caution">
    <text evidence="4">The sequence shown here is derived from an EMBL/GenBank/DDBJ whole genome shotgun (WGS) entry which is preliminary data.</text>
</comment>
<keyword evidence="1" id="KW-0547">Nucleotide-binding</keyword>
<dbReference type="GO" id="GO:0005525">
    <property type="term" value="F:GTP binding"/>
    <property type="evidence" value="ECO:0007669"/>
    <property type="project" value="UniProtKB-KW"/>
</dbReference>
<dbReference type="InterPro" id="IPR050227">
    <property type="entry name" value="Rab"/>
</dbReference>
<dbReference type="CDD" id="cd00154">
    <property type="entry name" value="Rab"/>
    <property type="match status" value="1"/>
</dbReference>
<reference evidence="4 5" key="1">
    <citation type="journal article" date="2018" name="PLoS ONE">
        <title>The draft genome of Kipferlia bialata reveals reductive genome evolution in fornicate parasites.</title>
        <authorList>
            <person name="Tanifuji G."/>
            <person name="Takabayashi S."/>
            <person name="Kume K."/>
            <person name="Takagi M."/>
            <person name="Nakayama T."/>
            <person name="Kamikawa R."/>
            <person name="Inagaki Y."/>
            <person name="Hashimoto T."/>
        </authorList>
    </citation>
    <scope>NUCLEOTIDE SEQUENCE [LARGE SCALE GENOMIC DNA]</scope>
    <source>
        <strain evidence="4">NY0173</strain>
    </source>
</reference>
<dbReference type="EMBL" id="BDIP01000603">
    <property type="protein sequence ID" value="GCA62393.1"/>
    <property type="molecule type" value="Genomic_DNA"/>
</dbReference>
<dbReference type="SMART" id="SM00173">
    <property type="entry name" value="RAS"/>
    <property type="match status" value="1"/>
</dbReference>
<dbReference type="SUPFAM" id="SSF52540">
    <property type="entry name" value="P-loop containing nucleoside triphosphate hydrolases"/>
    <property type="match status" value="1"/>
</dbReference>
<accession>A0A391NV63</accession>
<dbReference type="PANTHER" id="PTHR47977">
    <property type="entry name" value="RAS-RELATED PROTEIN RAB"/>
    <property type="match status" value="1"/>
</dbReference>
<dbReference type="Pfam" id="PF00071">
    <property type="entry name" value="Ras"/>
    <property type="match status" value="1"/>
</dbReference>
<dbReference type="GO" id="GO:0003924">
    <property type="term" value="F:GTPase activity"/>
    <property type="evidence" value="ECO:0007669"/>
    <property type="project" value="InterPro"/>
</dbReference>
<protein>
    <submittedName>
        <fullName evidence="4">Small GTPase superfamily, Rho type</fullName>
    </submittedName>
</protein>